<accession>A0ABQ6A3P4</accession>
<name>A0ABQ6A3P4_9PROT</name>
<comment type="caution">
    <text evidence="2">The sequence shown here is derived from an EMBL/GenBank/DDBJ whole genome shotgun (WGS) entry which is preliminary data.</text>
</comment>
<evidence type="ECO:0000313" key="2">
    <source>
        <dbReference type="EMBL" id="GLR67104.1"/>
    </source>
</evidence>
<protein>
    <recommendedName>
        <fullName evidence="4">Enoyl-CoA hydratase</fullName>
    </recommendedName>
</protein>
<gene>
    <name evidence="2" type="ORF">GCM10010909_17850</name>
</gene>
<organism evidence="2 3">
    <name type="scientific">Acidocella aquatica</name>
    <dbReference type="NCBI Taxonomy" id="1922313"/>
    <lineage>
        <taxon>Bacteria</taxon>
        <taxon>Pseudomonadati</taxon>
        <taxon>Pseudomonadota</taxon>
        <taxon>Alphaproteobacteria</taxon>
        <taxon>Acetobacterales</taxon>
        <taxon>Acidocellaceae</taxon>
        <taxon>Acidocella</taxon>
    </lineage>
</organism>
<sequence length="71" mass="7598">MVCEAEALALRLAAGPSRAYGVFKALFARDAFLQDHLDAELENIAETAASRDGTEGIAAFIGRRKPVFTGE</sequence>
<dbReference type="Gene3D" id="1.10.12.10">
    <property type="entry name" value="Lyase 2-enoyl-coa Hydratase, Chain A, domain 2"/>
    <property type="match status" value="1"/>
</dbReference>
<reference evidence="3" key="1">
    <citation type="journal article" date="2019" name="Int. J. Syst. Evol. Microbiol.">
        <title>The Global Catalogue of Microorganisms (GCM) 10K type strain sequencing project: providing services to taxonomists for standard genome sequencing and annotation.</title>
        <authorList>
            <consortium name="The Broad Institute Genomics Platform"/>
            <consortium name="The Broad Institute Genome Sequencing Center for Infectious Disease"/>
            <person name="Wu L."/>
            <person name="Ma J."/>
        </authorList>
    </citation>
    <scope>NUCLEOTIDE SEQUENCE [LARGE SCALE GENOMIC DNA]</scope>
    <source>
        <strain evidence="3">NBRC 112502</strain>
    </source>
</reference>
<evidence type="ECO:0000313" key="3">
    <source>
        <dbReference type="Proteomes" id="UP001156641"/>
    </source>
</evidence>
<evidence type="ECO:0000256" key="1">
    <source>
        <dbReference type="ARBA" id="ARBA00005254"/>
    </source>
</evidence>
<dbReference type="InterPro" id="IPR014748">
    <property type="entry name" value="Enoyl-CoA_hydra_C"/>
</dbReference>
<dbReference type="EMBL" id="BSOS01000054">
    <property type="protein sequence ID" value="GLR67104.1"/>
    <property type="molecule type" value="Genomic_DNA"/>
</dbReference>
<dbReference type="InterPro" id="IPR029045">
    <property type="entry name" value="ClpP/crotonase-like_dom_sf"/>
</dbReference>
<dbReference type="SUPFAM" id="SSF52096">
    <property type="entry name" value="ClpP/crotonase"/>
    <property type="match status" value="1"/>
</dbReference>
<comment type="similarity">
    <text evidence="1">Belongs to the enoyl-CoA hydratase/isomerase family.</text>
</comment>
<keyword evidence="3" id="KW-1185">Reference proteome</keyword>
<evidence type="ECO:0008006" key="4">
    <source>
        <dbReference type="Google" id="ProtNLM"/>
    </source>
</evidence>
<proteinExistence type="inferred from homology"/>
<dbReference type="Proteomes" id="UP001156641">
    <property type="component" value="Unassembled WGS sequence"/>
</dbReference>